<dbReference type="GO" id="GO:0003677">
    <property type="term" value="F:DNA binding"/>
    <property type="evidence" value="ECO:0007669"/>
    <property type="project" value="UniProtKB-KW"/>
</dbReference>
<dbReference type="SUPFAM" id="SSF46785">
    <property type="entry name" value="Winged helix' DNA-binding domain"/>
    <property type="match status" value="1"/>
</dbReference>
<dbReference type="RefSeq" id="WP_078074614.1">
    <property type="nucleotide sequence ID" value="NZ_CP018047.1"/>
</dbReference>
<dbReference type="Pfam" id="PF03965">
    <property type="entry name" value="Penicillinase_R"/>
    <property type="match status" value="1"/>
</dbReference>
<dbReference type="InterPro" id="IPR036390">
    <property type="entry name" value="WH_DNA-bd_sf"/>
</dbReference>
<evidence type="ECO:0000256" key="3">
    <source>
        <dbReference type="ARBA" id="ARBA00023125"/>
    </source>
</evidence>
<protein>
    <submittedName>
        <fullName evidence="5">CopY family transcriptional regulator</fullName>
    </submittedName>
</protein>
<dbReference type="GO" id="GO:0045892">
    <property type="term" value="P:negative regulation of DNA-templated transcription"/>
    <property type="evidence" value="ECO:0007669"/>
    <property type="project" value="InterPro"/>
</dbReference>
<organism evidence="5 6">
    <name type="scientific">Streptomyces niveus</name>
    <name type="common">Streptomyces spheroides</name>
    <dbReference type="NCBI Taxonomy" id="193462"/>
    <lineage>
        <taxon>Bacteria</taxon>
        <taxon>Bacillati</taxon>
        <taxon>Actinomycetota</taxon>
        <taxon>Actinomycetes</taxon>
        <taxon>Kitasatosporales</taxon>
        <taxon>Streptomycetaceae</taxon>
        <taxon>Streptomyces</taxon>
    </lineage>
</organism>
<dbReference type="Gene3D" id="6.10.140.850">
    <property type="match status" value="1"/>
</dbReference>
<dbReference type="EMBL" id="CP018047">
    <property type="protein sequence ID" value="AQU66088.1"/>
    <property type="molecule type" value="Genomic_DNA"/>
</dbReference>
<keyword evidence="3" id="KW-0238">DNA-binding</keyword>
<evidence type="ECO:0000313" key="5">
    <source>
        <dbReference type="EMBL" id="AQU66088.1"/>
    </source>
</evidence>
<dbReference type="KEGG" id="snw:BBN63_07325"/>
<comment type="similarity">
    <text evidence="1">Belongs to the BlaI transcriptional regulatory family.</text>
</comment>
<dbReference type="InterPro" id="IPR005650">
    <property type="entry name" value="BlaI_family"/>
</dbReference>
<dbReference type="OrthoDB" id="9813987at2"/>
<name>A0A1U9QP87_STRNV</name>
<evidence type="ECO:0000256" key="4">
    <source>
        <dbReference type="ARBA" id="ARBA00023163"/>
    </source>
</evidence>
<keyword evidence="4" id="KW-0804">Transcription</keyword>
<dbReference type="Proteomes" id="UP000189677">
    <property type="component" value="Chromosome"/>
</dbReference>
<accession>A0A1U9QP87</accession>
<reference evidence="5 6" key="1">
    <citation type="submission" date="2016-11" db="EMBL/GenBank/DDBJ databases">
        <title>Complete genome sequence of Streptomyces niveus SCSIO 3406.</title>
        <authorList>
            <person name="Zhu Q."/>
            <person name="Cheng W."/>
            <person name="Song Y."/>
            <person name="Li Q."/>
            <person name="Ju J."/>
        </authorList>
    </citation>
    <scope>NUCLEOTIDE SEQUENCE [LARGE SCALE GENOMIC DNA]</scope>
    <source>
        <strain evidence="5 6">SCSIO 3406</strain>
    </source>
</reference>
<evidence type="ECO:0000313" key="6">
    <source>
        <dbReference type="Proteomes" id="UP000189677"/>
    </source>
</evidence>
<evidence type="ECO:0000256" key="2">
    <source>
        <dbReference type="ARBA" id="ARBA00023015"/>
    </source>
</evidence>
<dbReference type="InterPro" id="IPR036388">
    <property type="entry name" value="WH-like_DNA-bd_sf"/>
</dbReference>
<keyword evidence="2" id="KW-0805">Transcription regulation</keyword>
<evidence type="ECO:0000256" key="1">
    <source>
        <dbReference type="ARBA" id="ARBA00011046"/>
    </source>
</evidence>
<dbReference type="PIRSF" id="PIRSF019455">
    <property type="entry name" value="CopR_AtkY"/>
    <property type="match status" value="1"/>
</dbReference>
<sequence>MRRLGDLEAEIMDCLWKWGRPATVREVVDDINTRRPAAYTTVMTVASILHTKGWLTRQKQGQAWLYTPVRSREAYSAALMEDALGASQDRPAALAHFVERMSDDEVAALREALRAVGRDVEP</sequence>
<keyword evidence="6" id="KW-1185">Reference proteome</keyword>
<dbReference type="AlphaFoldDB" id="A0A1U9QP87"/>
<dbReference type="Gene3D" id="1.10.10.10">
    <property type="entry name" value="Winged helix-like DNA-binding domain superfamily/Winged helix DNA-binding domain"/>
    <property type="match status" value="1"/>
</dbReference>
<proteinExistence type="inferred from homology"/>
<gene>
    <name evidence="5" type="ORF">BBN63_07325</name>
</gene>